<dbReference type="RefSeq" id="WP_097150429.1">
    <property type="nucleotide sequence ID" value="NZ_OBQC01000012.1"/>
</dbReference>
<organism evidence="8 9">
    <name type="scientific">Ureibacillus acetophenoni</name>
    <dbReference type="NCBI Taxonomy" id="614649"/>
    <lineage>
        <taxon>Bacteria</taxon>
        <taxon>Bacillati</taxon>
        <taxon>Bacillota</taxon>
        <taxon>Bacilli</taxon>
        <taxon>Bacillales</taxon>
        <taxon>Caryophanaceae</taxon>
        <taxon>Ureibacillus</taxon>
    </lineage>
</organism>
<evidence type="ECO:0000256" key="1">
    <source>
        <dbReference type="ARBA" id="ARBA00004651"/>
    </source>
</evidence>
<feature type="transmembrane region" description="Helical" evidence="6">
    <location>
        <begin position="288"/>
        <end position="307"/>
    </location>
</feature>
<dbReference type="InterPro" id="IPR011701">
    <property type="entry name" value="MFS"/>
</dbReference>
<name>A0A285UP49_9BACL</name>
<sequence length="402" mass="44163">MDTYKSPKNQKHLHVSTILFVIAIISFASILRTPLTGVGPIISYIREGLGISNVLAGFLTTIPLLAFSVVSPFAPRIARKLGMESTLFYSVILLTTGIVIRSLGTTSFLIIGTVLIGIAIAFGNVLFPGFFKLRYPNKTGLLTGIYTVSMNISAGIILGISQPIASNPTFGWQGSLAFPITLTLITMIVWIPLLRGEKVNLNNLTATGLNSAEKKLWKSPLAWAIAFAMGLQSLLFYCSATWMPEILISQGFSAESAGWMTSIMQYSQIPMTFLIPIFAEKLSSQRSIVWLFTLFYLIAFSGIYFNFTELTIIWMICLGIASGTSFGLCMMLFILRTKTAYEASQISGFAQSVGYLLAAIGPVLFGYLHDKTNSWSIPVILFIVVSILLFIFTFVSSKNRYL</sequence>
<dbReference type="EMBL" id="OBQC01000012">
    <property type="protein sequence ID" value="SOC42416.1"/>
    <property type="molecule type" value="Genomic_DNA"/>
</dbReference>
<dbReference type="GO" id="GO:0022857">
    <property type="term" value="F:transmembrane transporter activity"/>
    <property type="evidence" value="ECO:0007669"/>
    <property type="project" value="InterPro"/>
</dbReference>
<feature type="domain" description="Major facilitator superfamily (MFS) profile" evidence="7">
    <location>
        <begin position="18"/>
        <end position="401"/>
    </location>
</feature>
<dbReference type="PANTHER" id="PTHR23523">
    <property type="match status" value="1"/>
</dbReference>
<feature type="transmembrane region" description="Helical" evidence="6">
    <location>
        <begin position="375"/>
        <end position="395"/>
    </location>
</feature>
<evidence type="ECO:0000256" key="6">
    <source>
        <dbReference type="SAM" id="Phobius"/>
    </source>
</evidence>
<gene>
    <name evidence="8" type="ORF">SAMN05877842_11280</name>
</gene>
<dbReference type="InterPro" id="IPR036259">
    <property type="entry name" value="MFS_trans_sf"/>
</dbReference>
<dbReference type="GO" id="GO:0005886">
    <property type="term" value="C:plasma membrane"/>
    <property type="evidence" value="ECO:0007669"/>
    <property type="project" value="UniProtKB-SubCell"/>
</dbReference>
<feature type="transmembrane region" description="Helical" evidence="6">
    <location>
        <begin position="143"/>
        <end position="164"/>
    </location>
</feature>
<reference evidence="9" key="1">
    <citation type="submission" date="2017-08" db="EMBL/GenBank/DDBJ databases">
        <authorList>
            <person name="Varghese N."/>
            <person name="Submissions S."/>
        </authorList>
    </citation>
    <scope>NUCLEOTIDE SEQUENCE [LARGE SCALE GENOMIC DNA]</scope>
    <source>
        <strain evidence="9">JC23</strain>
    </source>
</reference>
<feature type="transmembrane region" description="Helical" evidence="6">
    <location>
        <begin position="347"/>
        <end position="369"/>
    </location>
</feature>
<feature type="transmembrane region" description="Helical" evidence="6">
    <location>
        <begin position="51"/>
        <end position="74"/>
    </location>
</feature>
<keyword evidence="2" id="KW-0813">Transport</keyword>
<dbReference type="Proteomes" id="UP000219252">
    <property type="component" value="Unassembled WGS sequence"/>
</dbReference>
<dbReference type="CDD" id="cd17339">
    <property type="entry name" value="MFS_NIMT_CynX_like"/>
    <property type="match status" value="1"/>
</dbReference>
<dbReference type="Pfam" id="PF07690">
    <property type="entry name" value="MFS_1"/>
    <property type="match status" value="1"/>
</dbReference>
<feature type="transmembrane region" description="Helical" evidence="6">
    <location>
        <begin position="263"/>
        <end position="279"/>
    </location>
</feature>
<dbReference type="Gene3D" id="1.20.1250.20">
    <property type="entry name" value="MFS general substrate transporter like domains"/>
    <property type="match status" value="2"/>
</dbReference>
<dbReference type="InterPro" id="IPR020846">
    <property type="entry name" value="MFS_dom"/>
</dbReference>
<feature type="transmembrane region" description="Helical" evidence="6">
    <location>
        <begin position="176"/>
        <end position="194"/>
    </location>
</feature>
<accession>A0A285UP49</accession>
<proteinExistence type="predicted"/>
<dbReference type="OrthoDB" id="9797740at2"/>
<evidence type="ECO:0000313" key="8">
    <source>
        <dbReference type="EMBL" id="SOC42416.1"/>
    </source>
</evidence>
<evidence type="ECO:0000313" key="9">
    <source>
        <dbReference type="Proteomes" id="UP000219252"/>
    </source>
</evidence>
<dbReference type="SUPFAM" id="SSF103473">
    <property type="entry name" value="MFS general substrate transporter"/>
    <property type="match status" value="1"/>
</dbReference>
<protein>
    <submittedName>
        <fullName evidence="8">CP family cyanate transporter-like MFS transporter</fullName>
    </submittedName>
</protein>
<feature type="transmembrane region" description="Helical" evidence="6">
    <location>
        <begin position="221"/>
        <end position="243"/>
    </location>
</feature>
<evidence type="ECO:0000256" key="2">
    <source>
        <dbReference type="ARBA" id="ARBA00022448"/>
    </source>
</evidence>
<feature type="transmembrane region" description="Helical" evidence="6">
    <location>
        <begin position="109"/>
        <end position="131"/>
    </location>
</feature>
<feature type="transmembrane region" description="Helical" evidence="6">
    <location>
        <begin position="313"/>
        <end position="335"/>
    </location>
</feature>
<feature type="transmembrane region" description="Helical" evidence="6">
    <location>
        <begin position="12"/>
        <end position="31"/>
    </location>
</feature>
<feature type="transmembrane region" description="Helical" evidence="6">
    <location>
        <begin position="86"/>
        <end position="103"/>
    </location>
</feature>
<dbReference type="InterPro" id="IPR052524">
    <property type="entry name" value="MFS_Cyanate_Porter"/>
</dbReference>
<dbReference type="PANTHER" id="PTHR23523:SF2">
    <property type="entry name" value="2-NITROIMIDAZOLE TRANSPORTER"/>
    <property type="match status" value="1"/>
</dbReference>
<keyword evidence="5 6" id="KW-0472">Membrane</keyword>
<dbReference type="AlphaFoldDB" id="A0A285UP49"/>
<keyword evidence="4 6" id="KW-1133">Transmembrane helix</keyword>
<keyword evidence="9" id="KW-1185">Reference proteome</keyword>
<dbReference type="PROSITE" id="PS50850">
    <property type="entry name" value="MFS"/>
    <property type="match status" value="1"/>
</dbReference>
<evidence type="ECO:0000256" key="3">
    <source>
        <dbReference type="ARBA" id="ARBA00022692"/>
    </source>
</evidence>
<evidence type="ECO:0000256" key="4">
    <source>
        <dbReference type="ARBA" id="ARBA00022989"/>
    </source>
</evidence>
<comment type="subcellular location">
    <subcellularLocation>
        <location evidence="1">Cell membrane</location>
        <topology evidence="1">Multi-pass membrane protein</topology>
    </subcellularLocation>
</comment>
<evidence type="ECO:0000259" key="7">
    <source>
        <dbReference type="PROSITE" id="PS50850"/>
    </source>
</evidence>
<evidence type="ECO:0000256" key="5">
    <source>
        <dbReference type="ARBA" id="ARBA00023136"/>
    </source>
</evidence>
<keyword evidence="3 6" id="KW-0812">Transmembrane</keyword>